<organism evidence="1">
    <name type="scientific">Thermomicrobium roseum</name>
    <dbReference type="NCBI Taxonomy" id="500"/>
    <lineage>
        <taxon>Bacteria</taxon>
        <taxon>Pseudomonadati</taxon>
        <taxon>Thermomicrobiota</taxon>
        <taxon>Thermomicrobia</taxon>
        <taxon>Thermomicrobiales</taxon>
        <taxon>Thermomicrobiaceae</taxon>
        <taxon>Thermomicrobium</taxon>
    </lineage>
</organism>
<protein>
    <submittedName>
        <fullName evidence="1">Uncharacterized protein</fullName>
    </submittedName>
</protein>
<sequence>MGEKDLGIWPVTIFRDPCSASERPRWVAVACEPTQLPREAANSCLVLQYWRKQLHCPPVAEGETPDAALANLLAALNGGREG</sequence>
<evidence type="ECO:0000313" key="1">
    <source>
        <dbReference type="EMBL" id="HEF63999.1"/>
    </source>
</evidence>
<name>A0A7C1FSF2_THERO</name>
<gene>
    <name evidence="1" type="ORF">ENP47_00075</name>
</gene>
<proteinExistence type="predicted"/>
<comment type="caution">
    <text evidence="1">The sequence shown here is derived from an EMBL/GenBank/DDBJ whole genome shotgun (WGS) entry which is preliminary data.</text>
</comment>
<accession>A0A7C1FSF2</accession>
<reference evidence="1" key="1">
    <citation type="journal article" date="2020" name="mSystems">
        <title>Genome- and Community-Level Interaction Insights into Carbon Utilization and Element Cycling Functions of Hydrothermarchaeota in Hydrothermal Sediment.</title>
        <authorList>
            <person name="Zhou Z."/>
            <person name="Liu Y."/>
            <person name="Xu W."/>
            <person name="Pan J."/>
            <person name="Luo Z.H."/>
            <person name="Li M."/>
        </authorList>
    </citation>
    <scope>NUCLEOTIDE SEQUENCE [LARGE SCALE GENOMIC DNA]</scope>
    <source>
        <strain evidence="1">SpSt-222</strain>
    </source>
</reference>
<dbReference type="AlphaFoldDB" id="A0A7C1FSF2"/>
<dbReference type="EMBL" id="DSJL01000001">
    <property type="protein sequence ID" value="HEF63999.1"/>
    <property type="molecule type" value="Genomic_DNA"/>
</dbReference>